<keyword evidence="15" id="KW-1185">Reference proteome</keyword>
<dbReference type="VEuPathDB" id="VectorBase:RPRC001873"/>
<dbReference type="PANTHER" id="PTHR11081">
    <property type="entry name" value="FLAP ENDONUCLEASE FAMILY MEMBER"/>
    <property type="match status" value="1"/>
</dbReference>
<dbReference type="SUPFAM" id="SSF47807">
    <property type="entry name" value="5' to 3' exonuclease, C-terminal subdomain"/>
    <property type="match status" value="1"/>
</dbReference>
<dbReference type="Pfam" id="PF00867">
    <property type="entry name" value="XPG_I"/>
    <property type="match status" value="1"/>
</dbReference>
<dbReference type="GO" id="GO:0008821">
    <property type="term" value="F:crossover junction DNA endonuclease activity"/>
    <property type="evidence" value="ECO:0007669"/>
    <property type="project" value="UniProtKB-ARBA"/>
</dbReference>
<evidence type="ECO:0000313" key="15">
    <source>
        <dbReference type="Proteomes" id="UP000015103"/>
    </source>
</evidence>
<feature type="domain" description="XPG-I" evidence="11">
    <location>
        <begin position="121"/>
        <end position="191"/>
    </location>
</feature>
<comment type="similarity">
    <text evidence="10">Belongs to the XPG/RAD2 endonuclease family. GEN subfamily.</text>
</comment>
<dbReference type="InterPro" id="IPR008918">
    <property type="entry name" value="HhH2"/>
</dbReference>
<keyword evidence="4 13" id="KW-0255">Endonuclease</keyword>
<dbReference type="InterPro" id="IPR006085">
    <property type="entry name" value="XPG_DNA_repair_N"/>
</dbReference>
<evidence type="ECO:0000259" key="11">
    <source>
        <dbReference type="SMART" id="SM00484"/>
    </source>
</evidence>
<evidence type="ECO:0000256" key="6">
    <source>
        <dbReference type="ARBA" id="ARBA00022801"/>
    </source>
</evidence>
<reference evidence="15" key="1">
    <citation type="submission" date="2015-04" db="EMBL/GenBank/DDBJ databases">
        <authorList>
            <person name="Wilson R.K."/>
            <person name="Warren W."/>
            <person name="Dotson E."/>
            <person name="Oliveira P.L."/>
        </authorList>
    </citation>
    <scope>NUCLEOTIDE SEQUENCE</scope>
</reference>
<dbReference type="GO" id="GO:0000400">
    <property type="term" value="F:four-way junction DNA binding"/>
    <property type="evidence" value="ECO:0007669"/>
    <property type="project" value="UniProtKB-ARBA"/>
</dbReference>
<evidence type="ECO:0000256" key="2">
    <source>
        <dbReference type="ARBA" id="ARBA00022722"/>
    </source>
</evidence>
<evidence type="ECO:0000256" key="10">
    <source>
        <dbReference type="ARBA" id="ARBA00038112"/>
    </source>
</evidence>
<dbReference type="EMBL" id="GHKJ01000249">
    <property type="protein sequence ID" value="MOY45279.1"/>
    <property type="molecule type" value="Transcribed_RNA"/>
</dbReference>
<dbReference type="PANTHER" id="PTHR11081:SF70">
    <property type="entry name" value="FLAP ENDONUCLEASE GEN HOMOLOG 1"/>
    <property type="match status" value="1"/>
</dbReference>
<protein>
    <submittedName>
        <fullName evidence="13 14">Putative flap endonuclease gen-like protein rhodnius neglectus</fullName>
    </submittedName>
</protein>
<dbReference type="InterPro" id="IPR029060">
    <property type="entry name" value="PIN-like_dom_sf"/>
</dbReference>
<reference evidence="13" key="3">
    <citation type="submission" date="2019-04" db="EMBL/GenBank/DDBJ databases">
        <title>Analysis of the testis transcriptome of the Chagas disease vector Rhodnius prolixus.</title>
        <authorList>
            <person name="Cesar J."/>
            <person name="Ribeiro J.M."/>
            <person name="Pereira M.H."/>
            <person name="Araujo R.N."/>
            <person name="Gontijo N.F."/>
            <person name="Pessoa G."/>
            <person name="Sant'Anna M.V."/>
            <person name="Sorgine M.H."/>
            <person name="Majerowicz D."/>
            <person name="Carvalho A.B."/>
            <person name="Braz G."/>
            <person name="Mesquita R."/>
            <person name="Lagerblad P.O."/>
            <person name="Koerich L.B."/>
        </authorList>
    </citation>
    <scope>NUCLEOTIDE SEQUENCE</scope>
</reference>
<keyword evidence="3" id="KW-0479">Metal-binding</keyword>
<dbReference type="GO" id="GO:0006281">
    <property type="term" value="P:DNA repair"/>
    <property type="evidence" value="ECO:0007669"/>
    <property type="project" value="UniProtKB-KW"/>
</dbReference>
<keyword evidence="2" id="KW-0540">Nuclease</keyword>
<dbReference type="EnsemblMetazoa" id="RPRC001873-RA">
    <property type="protein sequence ID" value="RPRC001873-PA"/>
    <property type="gene ID" value="RPRC001873"/>
</dbReference>
<feature type="domain" description="XPG N-terminal" evidence="12">
    <location>
        <begin position="1"/>
        <end position="94"/>
    </location>
</feature>
<evidence type="ECO:0000259" key="12">
    <source>
        <dbReference type="SMART" id="SM00485"/>
    </source>
</evidence>
<dbReference type="GO" id="GO:0017108">
    <property type="term" value="F:5'-flap endonuclease activity"/>
    <property type="evidence" value="ECO:0007669"/>
    <property type="project" value="UniProtKB-ARBA"/>
</dbReference>
<evidence type="ECO:0000256" key="3">
    <source>
        <dbReference type="ARBA" id="ARBA00022723"/>
    </source>
</evidence>
<evidence type="ECO:0000313" key="13">
    <source>
        <dbReference type="EMBL" id="MOY45279.1"/>
    </source>
</evidence>
<dbReference type="InterPro" id="IPR006086">
    <property type="entry name" value="XPG-I_dom"/>
</dbReference>
<dbReference type="HOGENOM" id="CLU_013777_2_1_1"/>
<keyword evidence="7" id="KW-0460">Magnesium</keyword>
<dbReference type="SMART" id="SM00279">
    <property type="entry name" value="HhH2"/>
    <property type="match status" value="1"/>
</dbReference>
<comment type="cofactor">
    <cofactor evidence="1">
        <name>Mg(2+)</name>
        <dbReference type="ChEBI" id="CHEBI:18420"/>
    </cofactor>
</comment>
<dbReference type="SUPFAM" id="SSF88723">
    <property type="entry name" value="PIN domain-like"/>
    <property type="match status" value="1"/>
</dbReference>
<dbReference type="InterPro" id="IPR036279">
    <property type="entry name" value="5-3_exonuclease_C_sf"/>
</dbReference>
<sequence>MGVKDLWSILSPVCEKKSLWELEGQTIAIDLSAWICDSQCLNKQHQVNMYLRNLFFRTSYLLLLGVKPVFVLEGKAPDLKANTIKIRLNKNINSEKDNQSIKGINRPRLKSLQKQCAELLSYMGVTSITAPGEAEAFCAHLNKQGLVHGVVTQDSDAFLYGAREVYRNFQMAPNYTCDAYCMDKIEEKLALTRTKLIGFSILCGSDYNNGVKNVGKETALKFLTNVPDELLYQRFLQWKHDVIYFSPNNQALLSKEMEVEMAIREKALQDENFPHFDVIAEFSSEPDPLKLEHRWDKPHLTKFLLFAKKKLMWDEEYSVKKMAPLLGRWHLENEGANCNIKIVSIGTAHGKNSHYKVTWDLFEVVTTERKELVQKMYPELVAEYEELRTTKVKGKTSKPQKHGRNKNCEILKEKVPSKSTLLNYLMPDRSSIDRAPTDSNLTLPNENYLNLSGIIEDIVTRPNSNPAISRLSKLI</sequence>
<dbReference type="CDD" id="cd09869">
    <property type="entry name" value="PIN_GEN1"/>
    <property type="match status" value="1"/>
</dbReference>
<dbReference type="Gene3D" id="1.10.150.20">
    <property type="entry name" value="5' to 3' exonuclease, C-terminal subdomain"/>
    <property type="match status" value="1"/>
</dbReference>
<dbReference type="eggNOG" id="KOG2519">
    <property type="taxonomic scope" value="Eukaryota"/>
</dbReference>
<evidence type="ECO:0000256" key="5">
    <source>
        <dbReference type="ARBA" id="ARBA00022763"/>
    </source>
</evidence>
<keyword evidence="6" id="KW-0378">Hydrolase</keyword>
<keyword evidence="8" id="KW-0234">DNA repair</keyword>
<evidence type="ECO:0000256" key="7">
    <source>
        <dbReference type="ARBA" id="ARBA00022842"/>
    </source>
</evidence>
<evidence type="ECO:0000256" key="1">
    <source>
        <dbReference type="ARBA" id="ARBA00001946"/>
    </source>
</evidence>
<dbReference type="Pfam" id="PF00752">
    <property type="entry name" value="XPG_N"/>
    <property type="match status" value="1"/>
</dbReference>
<dbReference type="InterPro" id="IPR006084">
    <property type="entry name" value="XPG/Rad2"/>
</dbReference>
<dbReference type="Gene3D" id="3.40.50.1010">
    <property type="entry name" value="5'-nuclease"/>
    <property type="match status" value="1"/>
</dbReference>
<keyword evidence="5" id="KW-0227">DNA damage</keyword>
<dbReference type="Proteomes" id="UP000015103">
    <property type="component" value="Unassembled WGS sequence"/>
</dbReference>
<evidence type="ECO:0000256" key="8">
    <source>
        <dbReference type="ARBA" id="ARBA00023204"/>
    </source>
</evidence>
<organism evidence="13">
    <name type="scientific">Rhodnius prolixus</name>
    <name type="common">Triatomid bug</name>
    <dbReference type="NCBI Taxonomy" id="13249"/>
    <lineage>
        <taxon>Eukaryota</taxon>
        <taxon>Metazoa</taxon>
        <taxon>Ecdysozoa</taxon>
        <taxon>Arthropoda</taxon>
        <taxon>Hexapoda</taxon>
        <taxon>Insecta</taxon>
        <taxon>Pterygota</taxon>
        <taxon>Neoptera</taxon>
        <taxon>Paraneoptera</taxon>
        <taxon>Hemiptera</taxon>
        <taxon>Heteroptera</taxon>
        <taxon>Panheteroptera</taxon>
        <taxon>Cimicomorpha</taxon>
        <taxon>Reduviidae</taxon>
        <taxon>Triatominae</taxon>
        <taxon>Rhodnius</taxon>
    </lineage>
</organism>
<dbReference type="GO" id="GO:0046872">
    <property type="term" value="F:metal ion binding"/>
    <property type="evidence" value="ECO:0007669"/>
    <property type="project" value="UniProtKB-KW"/>
</dbReference>
<dbReference type="GeneID" id="141448940"/>
<evidence type="ECO:0000313" key="14">
    <source>
        <dbReference type="EnsemblMetazoa" id="RPRC001873-PA"/>
    </source>
</evidence>
<keyword evidence="9" id="KW-0539">Nucleus</keyword>
<reference evidence="14" key="2">
    <citation type="submission" date="2015-05" db="UniProtKB">
        <authorList>
            <consortium name="EnsemblMetazoa"/>
        </authorList>
    </citation>
    <scope>IDENTIFICATION</scope>
</reference>
<name>A0A4P6D7Z0_RHOPR</name>
<dbReference type="SMART" id="SM00484">
    <property type="entry name" value="XPGI"/>
    <property type="match status" value="1"/>
</dbReference>
<proteinExistence type="inferred from homology"/>
<dbReference type="STRING" id="13249.T1HCV8"/>
<dbReference type="AlphaFoldDB" id="A0A4P6D7Z0"/>
<accession>A0A4P6D7Z0</accession>
<dbReference type="EMBL" id="ACPB03000247">
    <property type="status" value="NOT_ANNOTATED_CDS"/>
    <property type="molecule type" value="Genomic_DNA"/>
</dbReference>
<dbReference type="PRINTS" id="PR00853">
    <property type="entry name" value="XPGRADSUPER"/>
</dbReference>
<dbReference type="RefSeq" id="XP_073973916.1">
    <property type="nucleotide sequence ID" value="XM_074117815.1"/>
</dbReference>
<evidence type="ECO:0000256" key="9">
    <source>
        <dbReference type="ARBA" id="ARBA00023242"/>
    </source>
</evidence>
<accession>T1HCV8</accession>
<evidence type="ECO:0000256" key="4">
    <source>
        <dbReference type="ARBA" id="ARBA00022759"/>
    </source>
</evidence>
<dbReference type="SMART" id="SM00485">
    <property type="entry name" value="XPGN"/>
    <property type="match status" value="1"/>
</dbReference>
<dbReference type="FunFam" id="1.10.150.20:FF:000030">
    <property type="entry name" value="Flap endonuclease GEN-like 1"/>
    <property type="match status" value="1"/>
</dbReference>